<feature type="compositionally biased region" description="Basic and acidic residues" evidence="1">
    <location>
        <begin position="271"/>
        <end position="295"/>
    </location>
</feature>
<evidence type="ECO:0000256" key="1">
    <source>
        <dbReference type="SAM" id="MobiDB-lite"/>
    </source>
</evidence>
<feature type="compositionally biased region" description="Basic and acidic residues" evidence="1">
    <location>
        <begin position="524"/>
        <end position="556"/>
    </location>
</feature>
<dbReference type="AlphaFoldDB" id="A0A9P7G950"/>
<dbReference type="OrthoDB" id="2422840at2759"/>
<keyword evidence="3" id="KW-1185">Reference proteome</keyword>
<comment type="caution">
    <text evidence="2">The sequence shown here is derived from an EMBL/GenBank/DDBJ whole genome shotgun (WGS) entry which is preliminary data.</text>
</comment>
<proteinExistence type="predicted"/>
<name>A0A9P7G950_9AGAR</name>
<feature type="region of interest" description="Disordered" evidence="1">
    <location>
        <begin position="815"/>
        <end position="837"/>
    </location>
</feature>
<feature type="region of interest" description="Disordered" evidence="1">
    <location>
        <begin position="258"/>
        <end position="295"/>
    </location>
</feature>
<evidence type="ECO:0000313" key="3">
    <source>
        <dbReference type="Proteomes" id="UP000775547"/>
    </source>
</evidence>
<organism evidence="2 3">
    <name type="scientific">Asterophora parasitica</name>
    <dbReference type="NCBI Taxonomy" id="117018"/>
    <lineage>
        <taxon>Eukaryota</taxon>
        <taxon>Fungi</taxon>
        <taxon>Dikarya</taxon>
        <taxon>Basidiomycota</taxon>
        <taxon>Agaricomycotina</taxon>
        <taxon>Agaricomycetes</taxon>
        <taxon>Agaricomycetidae</taxon>
        <taxon>Agaricales</taxon>
        <taxon>Tricholomatineae</taxon>
        <taxon>Lyophyllaceae</taxon>
        <taxon>Asterophora</taxon>
    </lineage>
</organism>
<accession>A0A9P7G950</accession>
<gene>
    <name evidence="2" type="ORF">DXG03_005325</name>
</gene>
<dbReference type="Proteomes" id="UP000775547">
    <property type="component" value="Unassembled WGS sequence"/>
</dbReference>
<dbReference type="EMBL" id="JABCKV010000032">
    <property type="protein sequence ID" value="KAG5645788.1"/>
    <property type="molecule type" value="Genomic_DNA"/>
</dbReference>
<protein>
    <submittedName>
        <fullName evidence="2">Uncharacterized protein</fullName>
    </submittedName>
</protein>
<evidence type="ECO:0000313" key="2">
    <source>
        <dbReference type="EMBL" id="KAG5645788.1"/>
    </source>
</evidence>
<reference evidence="2" key="2">
    <citation type="submission" date="2021-10" db="EMBL/GenBank/DDBJ databases">
        <title>Phylogenomics reveals ancestral predisposition of the termite-cultivated fungus Termitomyces towards a domesticated lifestyle.</title>
        <authorList>
            <person name="Auxier B."/>
            <person name="Grum-Grzhimaylo A."/>
            <person name="Cardenas M.E."/>
            <person name="Lodge J.D."/>
            <person name="Laessoe T."/>
            <person name="Pedersen O."/>
            <person name="Smith M.E."/>
            <person name="Kuyper T.W."/>
            <person name="Franco-Molano E.A."/>
            <person name="Baroni T.J."/>
            <person name="Aanen D.K."/>
        </authorList>
    </citation>
    <scope>NUCLEOTIDE SEQUENCE</scope>
    <source>
        <strain evidence="2">AP01</strain>
        <tissue evidence="2">Mycelium</tissue>
    </source>
</reference>
<reference evidence="2" key="1">
    <citation type="submission" date="2020-07" db="EMBL/GenBank/DDBJ databases">
        <authorList>
            <person name="Nieuwenhuis M."/>
            <person name="Van De Peppel L.J.J."/>
        </authorList>
    </citation>
    <scope>NUCLEOTIDE SEQUENCE</scope>
    <source>
        <strain evidence="2">AP01</strain>
        <tissue evidence="2">Mycelium</tissue>
    </source>
</reference>
<sequence length="1143" mass="125599">MSEIPRYIGASRCAHAEEAVTVKEKEYEARELARQSMIIVDGWQTYATSSPSTVSSFSDEDEIDELIGMFPSSPDTSILGSGGNLETLTRDVEESKLDEILVPRDRRIGGVTAGKGKRIVDRARKAGGLGPFLAPLLGVVGPTPASVTNDNEIGVADLHPLLNGKLALIKSTSSEDIAKEKADTSNGDYKNADANERADMGLDDSMLGQPSAFSSIPLEFKPQREDSENDEIRALYQDLSQLLPAEEAAQKRLVVPRLGPALPRTTPDPRAPIRDEKLFDDHDEDKKEARKDGKKEMARRLLPITVPLLCAPNVDAQPRLKGFRELLPIQPGAGVVLMDAEAPLKITKPQQPMRFLKCVKGIASLRVALSWVYVFPIANVAYNLPIFDNSPFTRTNPIPAHTHIIKADLFHSPKEATNSDTLRNDVHALLARLGLGPAEDKGVYPRDASTGCECDEARWRGARGGLSGVAGAEDTAAFVPEIEIILTRAERGALNAREGRVSLQDDSENFGAAGVETNAGSAHNEGDVEEHIRHTSADKRTSPCPENVDRYEDGRPAKRPRLALDVNDDSGIGMLQASADEGRRLLGFPQNGLVLDEGEYLEDQLEDVLDSIDDNDSFAPDFASRNPCFNADEENSDVFTLGDFDVGPDLMTAFAYDDGQRYYDDQEKMDFGTGHDDGPRSFEPLSLSYDSQAYPPLHSQVCGPPDLQELSQDPSISCWTRLRPVLGDIAPDGGRQIARATFPTELDEDDTDISDPDVFGRKTMYTEHSADDAMTASAMPVKKLNDLATHALGIEAFAMLRARKIASSTVPQASSVSAPVAHPPASTSVERSGPRIVPPEVYDRKTLRLGSSWTMPATIHRYMASLDLLQKQVLVRSLASPECLVELIERDALEGVDLIVDPHTAVIFTSLLSLPAHNKKLLATLSEQTWRYKRLLVVFEAYPASRSFKASTRMQQKQGHESVEPELWAYTPPILKALKRFRRDLDIAEGCGKKAAGCEVWYAFADCVQNAAAYARWFGNEAEEVDCTDGAIWGDREWLDLEISEDEGHLALLGGMNRFSASIILCQMDLQQFIDLDPAARLATVGPFIGREAIDMFNLDIERRIQDTEALELETHQSNDDVDVDVSEEHASNHRLHNLCDLE</sequence>
<feature type="region of interest" description="Disordered" evidence="1">
    <location>
        <begin position="511"/>
        <end position="558"/>
    </location>
</feature>